<dbReference type="InterPro" id="IPR043129">
    <property type="entry name" value="ATPase_NBD"/>
</dbReference>
<comment type="caution">
    <text evidence="7">The sequence shown here is derived from an EMBL/GenBank/DDBJ whole genome shotgun (WGS) entry which is preliminary data.</text>
</comment>
<dbReference type="NCBIfam" id="NF010539">
    <property type="entry name" value="PRK13927.1"/>
    <property type="match status" value="1"/>
</dbReference>
<dbReference type="Gene3D" id="3.30.420.40">
    <property type="match status" value="2"/>
</dbReference>
<dbReference type="PRINTS" id="PR01652">
    <property type="entry name" value="SHAPEPROTEIN"/>
</dbReference>
<comment type="subunit">
    <text evidence="6">Forms polymers.</text>
</comment>
<reference evidence="7" key="1">
    <citation type="journal article" date="2020" name="mSystems">
        <title>Genome- and Community-Level Interaction Insights into Carbon Utilization and Element Cycling Functions of Hydrothermarchaeota in Hydrothermal Sediment.</title>
        <authorList>
            <person name="Zhou Z."/>
            <person name="Liu Y."/>
            <person name="Xu W."/>
            <person name="Pan J."/>
            <person name="Luo Z.H."/>
            <person name="Li M."/>
        </authorList>
    </citation>
    <scope>NUCLEOTIDE SEQUENCE [LARGE SCALE GENOMIC DNA]</scope>
    <source>
        <strain evidence="7">SpSt-34</strain>
        <strain evidence="8">SpSt-69</strain>
    </source>
</reference>
<proteinExistence type="inferred from homology"/>
<organism evidence="7">
    <name type="scientific">candidate division WOR-3 bacterium</name>
    <dbReference type="NCBI Taxonomy" id="2052148"/>
    <lineage>
        <taxon>Bacteria</taxon>
        <taxon>Bacteria division WOR-3</taxon>
    </lineage>
</organism>
<evidence type="ECO:0000256" key="4">
    <source>
        <dbReference type="ARBA" id="ARBA00022960"/>
    </source>
</evidence>
<evidence type="ECO:0000256" key="3">
    <source>
        <dbReference type="ARBA" id="ARBA00022840"/>
    </source>
</evidence>
<dbReference type="InterPro" id="IPR004000">
    <property type="entry name" value="Actin"/>
</dbReference>
<evidence type="ECO:0000256" key="2">
    <source>
        <dbReference type="ARBA" id="ARBA00022741"/>
    </source>
</evidence>
<evidence type="ECO:0000313" key="7">
    <source>
        <dbReference type="EMBL" id="HEN27976.1"/>
    </source>
</evidence>
<feature type="binding site" evidence="6">
    <location>
        <begin position="166"/>
        <end position="168"/>
    </location>
    <ligand>
        <name>ATP</name>
        <dbReference type="ChEBI" id="CHEBI:30616"/>
    </ligand>
</feature>
<dbReference type="PANTHER" id="PTHR42749:SF1">
    <property type="entry name" value="CELL SHAPE-DETERMINING PROTEIN MREB"/>
    <property type="match status" value="1"/>
</dbReference>
<evidence type="ECO:0000313" key="8">
    <source>
        <dbReference type="EMBL" id="HGL17835.1"/>
    </source>
</evidence>
<dbReference type="EMBL" id="DSOL01000142">
    <property type="protein sequence ID" value="HEN27976.1"/>
    <property type="molecule type" value="Genomic_DNA"/>
</dbReference>
<dbReference type="PANTHER" id="PTHR42749">
    <property type="entry name" value="CELL SHAPE-DETERMINING PROTEIN MREB"/>
    <property type="match status" value="1"/>
</dbReference>
<dbReference type="GO" id="GO:0005737">
    <property type="term" value="C:cytoplasm"/>
    <property type="evidence" value="ECO:0007669"/>
    <property type="project" value="UniProtKB-SubCell"/>
</dbReference>
<dbReference type="EMBL" id="DTDJ01000036">
    <property type="protein sequence ID" value="HGL17835.1"/>
    <property type="molecule type" value="Genomic_DNA"/>
</dbReference>
<dbReference type="NCBIfam" id="TIGR00904">
    <property type="entry name" value="mreB"/>
    <property type="match status" value="1"/>
</dbReference>
<dbReference type="SMART" id="SM00268">
    <property type="entry name" value="ACTIN"/>
    <property type="match status" value="1"/>
</dbReference>
<dbReference type="InterPro" id="IPR004753">
    <property type="entry name" value="MreB"/>
</dbReference>
<comment type="function">
    <text evidence="6">Forms membrane-associated dynamic filaments that are essential for cell shape determination. Acts by regulating cell wall synthesis and cell elongation, and thus cell shape. A feedback loop between cell geometry and MreB localization may maintain elongated cell shape by targeting cell wall growth to regions of negative cell wall curvature.</text>
</comment>
<keyword evidence="3 6" id="KW-0067">ATP-binding</keyword>
<accession>A0A7C2P3F4</accession>
<comment type="caution">
    <text evidence="6">Lacks conserved residue(s) required for the propagation of feature annotation.</text>
</comment>
<name>A0A7C2P3F4_UNCW3</name>
<protein>
    <recommendedName>
        <fullName evidence="6">Cell shape-determining protein MreB</fullName>
    </recommendedName>
</protein>
<dbReference type="GO" id="GO:0000902">
    <property type="term" value="P:cell morphogenesis"/>
    <property type="evidence" value="ECO:0007669"/>
    <property type="project" value="InterPro"/>
</dbReference>
<dbReference type="CDD" id="cd10225">
    <property type="entry name" value="ASKHA_NBD_MreB-like"/>
    <property type="match status" value="1"/>
</dbReference>
<gene>
    <name evidence="6" type="primary">mreB</name>
    <name evidence="7" type="ORF">ENQ77_04840</name>
    <name evidence="8" type="ORF">ENU66_05880</name>
</gene>
<comment type="subcellular location">
    <subcellularLocation>
        <location evidence="6">Cytoplasm</location>
    </subcellularLocation>
    <text evidence="6">Membrane-associated.</text>
</comment>
<dbReference type="Pfam" id="PF06723">
    <property type="entry name" value="MreB_Mbl"/>
    <property type="match status" value="1"/>
</dbReference>
<dbReference type="SUPFAM" id="SSF53067">
    <property type="entry name" value="Actin-like ATPase domain"/>
    <property type="match status" value="2"/>
</dbReference>
<sequence length="356" mass="38651">MLRFLKGLANLLKNEIAIDLGTSSTLIYVKGKGVVLDEPSVVSMDLYTGKVISCGIEAKKMLGKTPETVVAKRPMKDGVIADFDMVQEMIIYFLNKVLEKNILIRPVVLISVPSGITDVERRAVRDAALLAGVQKVHMVSEPVAAAVGLGLPIEEPVGNMVIDIGAGTTEIAVISLSGIVVNKSIRTAGDEMDEAIATYIKEKYRIAIGEQTAEEIKIKLGNAFPTYPEEKMEVRGRDLISGAPKTIEISSSEVRTALRHTLNEIVFALKKALEQTPPELVADIIDRGIYLTGGGSLLKGLPDLLMEETNILIKVSENPRHCVVLGAGKILENIDKYQQVLTASSKTMVKRTDFID</sequence>
<feature type="binding site" evidence="6">
    <location>
        <begin position="214"/>
        <end position="217"/>
    </location>
    <ligand>
        <name>ATP</name>
        <dbReference type="ChEBI" id="CHEBI:30616"/>
    </ligand>
</feature>
<keyword evidence="4 6" id="KW-0133">Cell shape</keyword>
<keyword evidence="1 6" id="KW-0963">Cytoplasm</keyword>
<dbReference type="GO" id="GO:0005524">
    <property type="term" value="F:ATP binding"/>
    <property type="evidence" value="ECO:0007669"/>
    <property type="project" value="UniProtKB-KW"/>
</dbReference>
<evidence type="ECO:0000256" key="6">
    <source>
        <dbReference type="HAMAP-Rule" id="MF_02207"/>
    </source>
</evidence>
<evidence type="ECO:0000256" key="5">
    <source>
        <dbReference type="ARBA" id="ARBA00023458"/>
    </source>
</evidence>
<keyword evidence="2 6" id="KW-0547">Nucleotide-binding</keyword>
<dbReference type="HAMAP" id="MF_02207">
    <property type="entry name" value="MreB"/>
    <property type="match status" value="1"/>
</dbReference>
<feature type="binding site" evidence="6">
    <location>
        <begin position="294"/>
        <end position="297"/>
    </location>
    <ligand>
        <name>ATP</name>
        <dbReference type="ChEBI" id="CHEBI:30616"/>
    </ligand>
</feature>
<comment type="similarity">
    <text evidence="5 6">Belongs to the FtsA/MreB family.</text>
</comment>
<dbReference type="AlphaFoldDB" id="A0A7C2P3F4"/>
<dbReference type="GO" id="GO:0008360">
    <property type="term" value="P:regulation of cell shape"/>
    <property type="evidence" value="ECO:0007669"/>
    <property type="project" value="UniProtKB-UniRule"/>
</dbReference>
<evidence type="ECO:0000256" key="1">
    <source>
        <dbReference type="ARBA" id="ARBA00022490"/>
    </source>
</evidence>
<dbReference type="InterPro" id="IPR056546">
    <property type="entry name" value="MreB_MamK-like"/>
</dbReference>